<gene>
    <name evidence="1" type="ORF">DXC78_10725</name>
</gene>
<accession>A0A3E3DZ14</accession>
<sequence length="94" mass="10713">MKGVTMKRYTINHCPLSTVEATLVKKTVHSYHPNPVTCSSATPIYELQFETEKGLLTFEIDAFGYQTIPTGVKSELTYQGYELISFKDWYPVTQ</sequence>
<name>A0A3E3DZ14_9FIRM</name>
<dbReference type="STRING" id="1123313.GCA_000420345_00319"/>
<dbReference type="EMBL" id="QUSK01000027">
    <property type="protein sequence ID" value="RGD73938.1"/>
    <property type="molecule type" value="Genomic_DNA"/>
</dbReference>
<proteinExistence type="predicted"/>
<reference evidence="1 2" key="1">
    <citation type="submission" date="2018-08" db="EMBL/GenBank/DDBJ databases">
        <title>A genome reference for cultivated species of the human gut microbiota.</title>
        <authorList>
            <person name="Zou Y."/>
            <person name="Xue W."/>
            <person name="Luo G."/>
        </authorList>
    </citation>
    <scope>NUCLEOTIDE SEQUENCE [LARGE SCALE GENOMIC DNA]</scope>
    <source>
        <strain evidence="1 2">TF08-11</strain>
    </source>
</reference>
<protein>
    <submittedName>
        <fullName evidence="1">DUF2500 family protein</fullName>
    </submittedName>
</protein>
<organism evidence="1 2">
    <name type="scientific">Faecalicoccus pleomorphus</name>
    <dbReference type="NCBI Taxonomy" id="1323"/>
    <lineage>
        <taxon>Bacteria</taxon>
        <taxon>Bacillati</taxon>
        <taxon>Bacillota</taxon>
        <taxon>Erysipelotrichia</taxon>
        <taxon>Erysipelotrichales</taxon>
        <taxon>Erysipelotrichaceae</taxon>
        <taxon>Faecalicoccus</taxon>
    </lineage>
</organism>
<evidence type="ECO:0000313" key="1">
    <source>
        <dbReference type="EMBL" id="RGD73938.1"/>
    </source>
</evidence>
<evidence type="ECO:0000313" key="2">
    <source>
        <dbReference type="Proteomes" id="UP000260721"/>
    </source>
</evidence>
<dbReference type="AlphaFoldDB" id="A0A3E3DZ14"/>
<dbReference type="Gene3D" id="2.40.50.660">
    <property type="match status" value="1"/>
</dbReference>
<comment type="caution">
    <text evidence="1">The sequence shown here is derived from an EMBL/GenBank/DDBJ whole genome shotgun (WGS) entry which is preliminary data.</text>
</comment>
<dbReference type="Proteomes" id="UP000260721">
    <property type="component" value="Unassembled WGS sequence"/>
</dbReference>